<dbReference type="InterPro" id="IPR003594">
    <property type="entry name" value="HATPase_dom"/>
</dbReference>
<evidence type="ECO:0000313" key="8">
    <source>
        <dbReference type="EMBL" id="QOP43399.1"/>
    </source>
</evidence>
<dbReference type="SMART" id="SM00388">
    <property type="entry name" value="HisKA"/>
    <property type="match status" value="1"/>
</dbReference>
<evidence type="ECO:0000256" key="6">
    <source>
        <dbReference type="ARBA" id="ARBA00023012"/>
    </source>
</evidence>
<dbReference type="GO" id="GO:0005886">
    <property type="term" value="C:plasma membrane"/>
    <property type="evidence" value="ECO:0007669"/>
    <property type="project" value="TreeGrafter"/>
</dbReference>
<evidence type="ECO:0000256" key="2">
    <source>
        <dbReference type="ARBA" id="ARBA00012438"/>
    </source>
</evidence>
<dbReference type="InterPro" id="IPR005467">
    <property type="entry name" value="His_kinase_dom"/>
</dbReference>
<protein>
    <recommendedName>
        <fullName evidence="2">histidine kinase</fullName>
        <ecNumber evidence="2">2.7.13.3</ecNumber>
    </recommendedName>
</protein>
<evidence type="ECO:0000256" key="5">
    <source>
        <dbReference type="ARBA" id="ARBA00022777"/>
    </source>
</evidence>
<comment type="catalytic activity">
    <reaction evidence="1">
        <text>ATP + protein L-histidine = ADP + protein N-phospho-L-histidine.</text>
        <dbReference type="EC" id="2.7.13.3"/>
    </reaction>
</comment>
<keyword evidence="5 8" id="KW-0418">Kinase</keyword>
<evidence type="ECO:0000256" key="1">
    <source>
        <dbReference type="ARBA" id="ARBA00000085"/>
    </source>
</evidence>
<evidence type="ECO:0000259" key="7">
    <source>
        <dbReference type="PROSITE" id="PS50109"/>
    </source>
</evidence>
<dbReference type="GO" id="GO:0000155">
    <property type="term" value="F:phosphorelay sensor kinase activity"/>
    <property type="evidence" value="ECO:0007669"/>
    <property type="project" value="InterPro"/>
</dbReference>
<evidence type="ECO:0000256" key="4">
    <source>
        <dbReference type="ARBA" id="ARBA00022679"/>
    </source>
</evidence>
<dbReference type="PROSITE" id="PS50109">
    <property type="entry name" value="HIS_KIN"/>
    <property type="match status" value="1"/>
</dbReference>
<dbReference type="SUPFAM" id="SSF47384">
    <property type="entry name" value="Homodimeric domain of signal transducing histidine kinase"/>
    <property type="match status" value="1"/>
</dbReference>
<dbReference type="Gene3D" id="3.30.565.10">
    <property type="entry name" value="Histidine kinase-like ATPase, C-terminal domain"/>
    <property type="match status" value="1"/>
</dbReference>
<dbReference type="PANTHER" id="PTHR45453:SF1">
    <property type="entry name" value="PHOSPHATE REGULON SENSOR PROTEIN PHOR"/>
    <property type="match status" value="1"/>
</dbReference>
<dbReference type="SUPFAM" id="SSF55874">
    <property type="entry name" value="ATPase domain of HSP90 chaperone/DNA topoisomerase II/histidine kinase"/>
    <property type="match status" value="1"/>
</dbReference>
<dbReference type="Pfam" id="PF02518">
    <property type="entry name" value="HATPase_c"/>
    <property type="match status" value="1"/>
</dbReference>
<dbReference type="InterPro" id="IPR003661">
    <property type="entry name" value="HisK_dim/P_dom"/>
</dbReference>
<name>A0A7M1B0X0_9BACT</name>
<gene>
    <name evidence="8" type="ORF">FJR45_05300</name>
</gene>
<dbReference type="GO" id="GO:0016036">
    <property type="term" value="P:cellular response to phosphate starvation"/>
    <property type="evidence" value="ECO:0007669"/>
    <property type="project" value="TreeGrafter"/>
</dbReference>
<dbReference type="RefSeq" id="WP_193151686.1">
    <property type="nucleotide sequence ID" value="NZ_CP041235.1"/>
</dbReference>
<keyword evidence="4" id="KW-0808">Transferase</keyword>
<keyword evidence="3" id="KW-0597">Phosphoprotein</keyword>
<dbReference type="Gene3D" id="1.10.287.130">
    <property type="match status" value="1"/>
</dbReference>
<keyword evidence="6" id="KW-0902">Two-component regulatory system</keyword>
<dbReference type="SMART" id="SM00387">
    <property type="entry name" value="HATPase_c"/>
    <property type="match status" value="1"/>
</dbReference>
<organism evidence="8 9">
    <name type="scientific">Sulfurimonas sediminis</name>
    <dbReference type="NCBI Taxonomy" id="2590020"/>
    <lineage>
        <taxon>Bacteria</taxon>
        <taxon>Pseudomonadati</taxon>
        <taxon>Campylobacterota</taxon>
        <taxon>Epsilonproteobacteria</taxon>
        <taxon>Campylobacterales</taxon>
        <taxon>Sulfurimonadaceae</taxon>
        <taxon>Sulfurimonas</taxon>
    </lineage>
</organism>
<dbReference type="EMBL" id="CP041235">
    <property type="protein sequence ID" value="QOP43399.1"/>
    <property type="molecule type" value="Genomic_DNA"/>
</dbReference>
<dbReference type="GO" id="GO:0004721">
    <property type="term" value="F:phosphoprotein phosphatase activity"/>
    <property type="evidence" value="ECO:0007669"/>
    <property type="project" value="TreeGrafter"/>
</dbReference>
<dbReference type="InterPro" id="IPR036890">
    <property type="entry name" value="HATPase_C_sf"/>
</dbReference>
<proteinExistence type="predicted"/>
<dbReference type="AlphaFoldDB" id="A0A7M1B0X0"/>
<dbReference type="Proteomes" id="UP000593719">
    <property type="component" value="Chromosome"/>
</dbReference>
<dbReference type="CDD" id="cd00075">
    <property type="entry name" value="HATPase"/>
    <property type="match status" value="1"/>
</dbReference>
<feature type="domain" description="Histidine kinase" evidence="7">
    <location>
        <begin position="44"/>
        <end position="258"/>
    </location>
</feature>
<dbReference type="PRINTS" id="PR00344">
    <property type="entry name" value="BCTRLSENSOR"/>
</dbReference>
<dbReference type="EC" id="2.7.13.3" evidence="2"/>
<dbReference type="KEGG" id="ssei:FJR45_05300"/>
<dbReference type="PANTHER" id="PTHR45453">
    <property type="entry name" value="PHOSPHATE REGULON SENSOR PROTEIN PHOR"/>
    <property type="match status" value="1"/>
</dbReference>
<evidence type="ECO:0000256" key="3">
    <source>
        <dbReference type="ARBA" id="ARBA00022553"/>
    </source>
</evidence>
<dbReference type="InterPro" id="IPR036097">
    <property type="entry name" value="HisK_dim/P_sf"/>
</dbReference>
<keyword evidence="9" id="KW-1185">Reference proteome</keyword>
<dbReference type="CDD" id="cd00082">
    <property type="entry name" value="HisKA"/>
    <property type="match status" value="1"/>
</dbReference>
<accession>A0A7M1B0X0</accession>
<dbReference type="InterPro" id="IPR050351">
    <property type="entry name" value="BphY/WalK/GraS-like"/>
</dbReference>
<evidence type="ECO:0000313" key="9">
    <source>
        <dbReference type="Proteomes" id="UP000593719"/>
    </source>
</evidence>
<sequence>MLDDIHPLKEPENLQDIQKFIQEINKIIIYLKQKNKVVQSFNSNIAHELKTPLTQLKTNLEYFLYYTSLDKNISYEIQNFIKKINTLENIISQMLYVSNNNIKQLHTSMQRVFLNDIIYKILQEKEKNIKNKKLNIDTEINQAISIHGHLELLEHAIGNIIDNAIKYSLEQQKIKIILRKRNNFINLTIVDNGIGIDKKDLKLIFHPYYRGKNTLSNNDGYGLGLSLATWIFELHSASIKIRSQKGKGTFVAVKFYTS</sequence>
<reference evidence="8 9" key="1">
    <citation type="submission" date="2019-06" db="EMBL/GenBank/DDBJ databases">
        <title>Sulfurimonas gotlandica sp. nov., a chemoautotrophic and psychrotolerant epsilonproteobacterium isolated from a pelagic redoxcline, and an emended description of the genus Sulfurimonas.</title>
        <authorList>
            <person name="Wang S."/>
            <person name="Jiang L."/>
            <person name="Shao Z."/>
        </authorList>
    </citation>
    <scope>NUCLEOTIDE SEQUENCE [LARGE SCALE GENOMIC DNA]</scope>
    <source>
        <strain evidence="8 9">S2-6</strain>
    </source>
</reference>
<dbReference type="InterPro" id="IPR004358">
    <property type="entry name" value="Sig_transdc_His_kin-like_C"/>
</dbReference>
<dbReference type="Pfam" id="PF00512">
    <property type="entry name" value="HisKA"/>
    <property type="match status" value="1"/>
</dbReference>